<evidence type="ECO:0000313" key="3">
    <source>
        <dbReference type="Proteomes" id="UP000295164"/>
    </source>
</evidence>
<reference evidence="2 3" key="1">
    <citation type="submission" date="2019-03" db="EMBL/GenBank/DDBJ databases">
        <authorList>
            <person name="Kim M.K.M."/>
        </authorList>
    </citation>
    <scope>NUCLEOTIDE SEQUENCE [LARGE SCALE GENOMIC DNA]</scope>
    <source>
        <strain evidence="2 3">17J68-15</strain>
    </source>
</reference>
<evidence type="ECO:0008006" key="4">
    <source>
        <dbReference type="Google" id="ProtNLM"/>
    </source>
</evidence>
<keyword evidence="3" id="KW-1185">Reference proteome</keyword>
<accession>A0A4R4DZQ0</accession>
<organism evidence="2 3">
    <name type="scientific">Flaviaesturariibacter aridisoli</name>
    <dbReference type="NCBI Taxonomy" id="2545761"/>
    <lineage>
        <taxon>Bacteria</taxon>
        <taxon>Pseudomonadati</taxon>
        <taxon>Bacteroidota</taxon>
        <taxon>Chitinophagia</taxon>
        <taxon>Chitinophagales</taxon>
        <taxon>Chitinophagaceae</taxon>
        <taxon>Flaviaestuariibacter</taxon>
    </lineage>
</organism>
<protein>
    <recommendedName>
        <fullName evidence="4">DUF1795 domain-containing protein</fullName>
    </recommendedName>
</protein>
<sequence>MYKNQLLTLLFALIGLSAGAQEANDLFVPEFNWKIRIPAGYTRVSQAGADSLSEGGEEMIEKHTGITINTRPKDLFTFRNGPLHYIEANYLPRTTNSVKEYEAAFRKMTEVVYTTFEKQFSAAAVDTATGTEVIAGMRFYALRVQIKAANGFVLRMHLYTRLVGERDLTVTFLSIDKDRLEELLNAFRTSTFGATAAQGKAKP</sequence>
<feature type="chain" id="PRO_5020645908" description="DUF1795 domain-containing protein" evidence="1">
    <location>
        <begin position="21"/>
        <end position="203"/>
    </location>
</feature>
<gene>
    <name evidence="2" type="ORF">E0486_08920</name>
</gene>
<keyword evidence="1" id="KW-0732">Signal</keyword>
<dbReference type="EMBL" id="SKFH01000011">
    <property type="protein sequence ID" value="TCZ72204.1"/>
    <property type="molecule type" value="Genomic_DNA"/>
</dbReference>
<comment type="caution">
    <text evidence="2">The sequence shown here is derived from an EMBL/GenBank/DDBJ whole genome shotgun (WGS) entry which is preliminary data.</text>
</comment>
<evidence type="ECO:0000313" key="2">
    <source>
        <dbReference type="EMBL" id="TCZ72204.1"/>
    </source>
</evidence>
<feature type="signal peptide" evidence="1">
    <location>
        <begin position="1"/>
        <end position="20"/>
    </location>
</feature>
<dbReference type="RefSeq" id="WP_131851818.1">
    <property type="nucleotide sequence ID" value="NZ_SKFH01000011.1"/>
</dbReference>
<evidence type="ECO:0000256" key="1">
    <source>
        <dbReference type="SAM" id="SignalP"/>
    </source>
</evidence>
<dbReference type="Proteomes" id="UP000295164">
    <property type="component" value="Unassembled WGS sequence"/>
</dbReference>
<proteinExistence type="predicted"/>
<dbReference type="OrthoDB" id="1492466at2"/>
<name>A0A4R4DZQ0_9BACT</name>
<dbReference type="AlphaFoldDB" id="A0A4R4DZQ0"/>